<dbReference type="PROSITE" id="PS50261">
    <property type="entry name" value="G_PROTEIN_RECEP_F2_4"/>
    <property type="match status" value="1"/>
</dbReference>
<dbReference type="Gene3D" id="1.20.1070.10">
    <property type="entry name" value="Rhodopsin 7-helix transmembrane proteins"/>
    <property type="match status" value="1"/>
</dbReference>
<evidence type="ECO:0000256" key="3">
    <source>
        <dbReference type="ARBA" id="ARBA00022989"/>
    </source>
</evidence>
<feature type="transmembrane region" description="Helical" evidence="5">
    <location>
        <begin position="155"/>
        <end position="176"/>
    </location>
</feature>
<dbReference type="GO" id="GO:0016020">
    <property type="term" value="C:membrane"/>
    <property type="evidence" value="ECO:0007669"/>
    <property type="project" value="UniProtKB-SubCell"/>
</dbReference>
<feature type="transmembrane region" description="Helical" evidence="5">
    <location>
        <begin position="122"/>
        <end position="143"/>
    </location>
</feature>
<feature type="transmembrane region" description="Helical" evidence="5">
    <location>
        <begin position="224"/>
        <end position="245"/>
    </location>
</feature>
<comment type="subcellular location">
    <subcellularLocation>
        <location evidence="1">Membrane</location>
        <topology evidence="1">Multi-pass membrane protein</topology>
    </subcellularLocation>
</comment>
<protein>
    <recommendedName>
        <fullName evidence="7">G-protein coupled receptors family 2 profile 2 domain-containing protein</fullName>
    </recommendedName>
</protein>
<dbReference type="Proteomes" id="UP000005204">
    <property type="component" value="Unassembled WGS sequence"/>
</dbReference>
<dbReference type="CDD" id="cd15039">
    <property type="entry name" value="7tmB3_Methuselah-like"/>
    <property type="match status" value="1"/>
</dbReference>
<sequence>MNLIQLKSVLGYLFLHFFMEAVNSKRCCPPDQYLLKNETVCWDSQTNETSQINMPCKKYVFIRKFIERDGKLVLISLGKEIGPLNVSFCINDVAVGQSRLNLSIIQNVAVTCATEIDPKETVFGYCMIVSVIFLAITVAIYSSFSNLRDLFGKSIISYCGSMAIALALLAIIKLMAYSDMSWCAVRGFLAYFFLISSFFWSNAISIQILLCSRAPALFSAKSSFLWYSLYAWGCPAVLTICMAIVNFHPGDHAKPGLGLNHCWFANESQRWYYMYSVMSVLIILNMCIYVYCATLVCQKPFSSAHIKEMRYKLWLMIRLLVLMGLFWIFEMISTFTEAHIVWTILDVFNTLQGFLMFVVLVVLRPRVIKTIHQRGLFFCMSGIVEKCLAVVDDAEDECIVHTEVAMTDK</sequence>
<accession>A0A8R1WIP3</accession>
<dbReference type="Pfam" id="PF00002">
    <property type="entry name" value="7tm_2"/>
    <property type="match status" value="1"/>
</dbReference>
<feature type="transmembrane region" description="Helical" evidence="5">
    <location>
        <begin position="339"/>
        <end position="363"/>
    </location>
</feature>
<feature type="transmembrane region" description="Helical" evidence="5">
    <location>
        <begin position="313"/>
        <end position="333"/>
    </location>
</feature>
<evidence type="ECO:0000313" key="9">
    <source>
        <dbReference type="Proteomes" id="UP000005204"/>
    </source>
</evidence>
<name>A0A8R1WIP3_BOMMO</name>
<reference evidence="9" key="1">
    <citation type="journal article" date="2008" name="Insect Biochem. Mol. Biol.">
        <title>The genome of a lepidopteran model insect, the silkworm Bombyx mori.</title>
        <authorList>
            <consortium name="International Silkworm Genome Consortium"/>
        </authorList>
    </citation>
    <scope>NUCLEOTIDE SEQUENCE [LARGE SCALE GENOMIC DNA]</scope>
    <source>
        <strain evidence="9">p50T</strain>
    </source>
</reference>
<feature type="transmembrane region" description="Helical" evidence="5">
    <location>
        <begin position="188"/>
        <end position="212"/>
    </location>
</feature>
<evidence type="ECO:0000256" key="4">
    <source>
        <dbReference type="ARBA" id="ARBA00023136"/>
    </source>
</evidence>
<keyword evidence="4 5" id="KW-0472">Membrane</keyword>
<evidence type="ECO:0000256" key="6">
    <source>
        <dbReference type="SAM" id="SignalP"/>
    </source>
</evidence>
<reference evidence="8" key="2">
    <citation type="submission" date="2022-06" db="UniProtKB">
        <authorList>
            <consortium name="EnsemblMetazoa"/>
        </authorList>
    </citation>
    <scope>IDENTIFICATION</scope>
    <source>
        <strain evidence="8">p50T (Dazao)</strain>
    </source>
</reference>
<evidence type="ECO:0000256" key="1">
    <source>
        <dbReference type="ARBA" id="ARBA00004141"/>
    </source>
</evidence>
<dbReference type="InterPro" id="IPR017981">
    <property type="entry name" value="GPCR_2-like_7TM"/>
</dbReference>
<dbReference type="InterPro" id="IPR052808">
    <property type="entry name" value="GPCR_Mth-like"/>
</dbReference>
<dbReference type="EnsemblMetazoa" id="XM_004924435.4">
    <property type="protein sequence ID" value="XP_004924492.2"/>
    <property type="gene ID" value="LOC101743351"/>
</dbReference>
<dbReference type="GeneID" id="101743351"/>
<feature type="transmembrane region" description="Helical" evidence="5">
    <location>
        <begin position="272"/>
        <end position="292"/>
    </location>
</feature>
<feature type="chain" id="PRO_5035817264" description="G-protein coupled receptors family 2 profile 2 domain-containing protein" evidence="6">
    <location>
        <begin position="25"/>
        <end position="409"/>
    </location>
</feature>
<keyword evidence="9" id="KW-1185">Reference proteome</keyword>
<dbReference type="InterPro" id="IPR000832">
    <property type="entry name" value="GPCR_2_secretin-like"/>
</dbReference>
<evidence type="ECO:0000256" key="2">
    <source>
        <dbReference type="ARBA" id="ARBA00022692"/>
    </source>
</evidence>
<dbReference type="RefSeq" id="XP_004924492.2">
    <property type="nucleotide sequence ID" value="XM_004924435.5"/>
</dbReference>
<evidence type="ECO:0000256" key="5">
    <source>
        <dbReference type="SAM" id="Phobius"/>
    </source>
</evidence>
<evidence type="ECO:0000259" key="7">
    <source>
        <dbReference type="PROSITE" id="PS50261"/>
    </source>
</evidence>
<dbReference type="GO" id="GO:0007166">
    <property type="term" value="P:cell surface receptor signaling pathway"/>
    <property type="evidence" value="ECO:0007669"/>
    <property type="project" value="InterPro"/>
</dbReference>
<proteinExistence type="predicted"/>
<evidence type="ECO:0000313" key="8">
    <source>
        <dbReference type="EnsemblMetazoa" id="XP_004924492.2"/>
    </source>
</evidence>
<keyword evidence="2 5" id="KW-0812">Transmembrane</keyword>
<feature type="signal peptide" evidence="6">
    <location>
        <begin position="1"/>
        <end position="24"/>
    </location>
</feature>
<dbReference type="GO" id="GO:0004930">
    <property type="term" value="F:G protein-coupled receptor activity"/>
    <property type="evidence" value="ECO:0007669"/>
    <property type="project" value="InterPro"/>
</dbReference>
<keyword evidence="3 5" id="KW-1133">Transmembrane helix</keyword>
<organism evidence="8 9">
    <name type="scientific">Bombyx mori</name>
    <name type="common">Silk moth</name>
    <dbReference type="NCBI Taxonomy" id="7091"/>
    <lineage>
        <taxon>Eukaryota</taxon>
        <taxon>Metazoa</taxon>
        <taxon>Ecdysozoa</taxon>
        <taxon>Arthropoda</taxon>
        <taxon>Hexapoda</taxon>
        <taxon>Insecta</taxon>
        <taxon>Pterygota</taxon>
        <taxon>Neoptera</taxon>
        <taxon>Endopterygota</taxon>
        <taxon>Lepidoptera</taxon>
        <taxon>Glossata</taxon>
        <taxon>Ditrysia</taxon>
        <taxon>Bombycoidea</taxon>
        <taxon>Bombycidae</taxon>
        <taxon>Bombycinae</taxon>
        <taxon>Bombyx</taxon>
    </lineage>
</organism>
<dbReference type="KEGG" id="bmor:101743351"/>
<dbReference type="AlphaFoldDB" id="A0A8R1WIP3"/>
<dbReference type="PANTHER" id="PTHR46953:SF1">
    <property type="entry name" value="G-PROTEIN COUPLED RECEPTOR MTH-LIKE 1-RELATED"/>
    <property type="match status" value="1"/>
</dbReference>
<keyword evidence="6" id="KW-0732">Signal</keyword>
<dbReference type="PANTHER" id="PTHR46953">
    <property type="entry name" value="G-PROTEIN COUPLED RECEPTOR MTH-LIKE 1-RELATED"/>
    <property type="match status" value="1"/>
</dbReference>
<feature type="domain" description="G-protein coupled receptors family 2 profile 2" evidence="7">
    <location>
        <begin position="119"/>
        <end position="364"/>
    </location>
</feature>